<name>A0ABY6UQV2_BIOOC</name>
<dbReference type="InterPro" id="IPR011990">
    <property type="entry name" value="TPR-like_helical_dom_sf"/>
</dbReference>
<dbReference type="SUPFAM" id="SSF48452">
    <property type="entry name" value="TPR-like"/>
    <property type="match status" value="2"/>
</dbReference>
<dbReference type="InterPro" id="IPR000719">
    <property type="entry name" value="Prot_kinase_dom"/>
</dbReference>
<organism evidence="12 13">
    <name type="scientific">Bionectria ochroleuca</name>
    <name type="common">Gliocladium roseum</name>
    <dbReference type="NCBI Taxonomy" id="29856"/>
    <lineage>
        <taxon>Eukaryota</taxon>
        <taxon>Fungi</taxon>
        <taxon>Dikarya</taxon>
        <taxon>Ascomycota</taxon>
        <taxon>Pezizomycotina</taxon>
        <taxon>Sordariomycetes</taxon>
        <taxon>Hypocreomycetidae</taxon>
        <taxon>Hypocreales</taxon>
        <taxon>Bionectriaceae</taxon>
        <taxon>Clonostachys</taxon>
    </lineage>
</organism>
<keyword evidence="9" id="KW-0802">TPR repeat</keyword>
<dbReference type="InterPro" id="IPR008271">
    <property type="entry name" value="Ser/Thr_kinase_AS"/>
</dbReference>
<dbReference type="InterPro" id="IPR011009">
    <property type="entry name" value="Kinase-like_dom_sf"/>
</dbReference>
<evidence type="ECO:0000256" key="6">
    <source>
        <dbReference type="ARBA" id="ARBA00022840"/>
    </source>
</evidence>
<evidence type="ECO:0000256" key="7">
    <source>
        <dbReference type="ARBA" id="ARBA00047899"/>
    </source>
</evidence>
<evidence type="ECO:0000256" key="3">
    <source>
        <dbReference type="ARBA" id="ARBA00022679"/>
    </source>
</evidence>
<keyword evidence="13" id="KW-1185">Reference proteome</keyword>
<evidence type="ECO:0000256" key="9">
    <source>
        <dbReference type="PROSITE-ProRule" id="PRU00339"/>
    </source>
</evidence>
<dbReference type="Proteomes" id="UP000766486">
    <property type="component" value="Unassembled WGS sequence"/>
</dbReference>
<dbReference type="SMART" id="SM00028">
    <property type="entry name" value="TPR"/>
    <property type="match status" value="3"/>
</dbReference>
<dbReference type="InterPro" id="IPR050660">
    <property type="entry name" value="NEK_Ser/Thr_kinase"/>
</dbReference>
<evidence type="ECO:0000313" key="12">
    <source>
        <dbReference type="EMBL" id="VUC32373.1"/>
    </source>
</evidence>
<dbReference type="Gene3D" id="1.25.40.10">
    <property type="entry name" value="Tetratricopeptide repeat domain"/>
    <property type="match status" value="1"/>
</dbReference>
<dbReference type="PROSITE" id="PS50005">
    <property type="entry name" value="TPR"/>
    <property type="match status" value="1"/>
</dbReference>
<keyword evidence="3" id="KW-0808">Transferase</keyword>
<evidence type="ECO:0000256" key="1">
    <source>
        <dbReference type="ARBA" id="ARBA00012513"/>
    </source>
</evidence>
<evidence type="ECO:0000256" key="5">
    <source>
        <dbReference type="ARBA" id="ARBA00022777"/>
    </source>
</evidence>
<feature type="region of interest" description="Disordered" evidence="10">
    <location>
        <begin position="458"/>
        <end position="478"/>
    </location>
</feature>
<keyword evidence="5" id="KW-0418">Kinase</keyword>
<dbReference type="PANTHER" id="PTHR43671">
    <property type="entry name" value="SERINE/THREONINE-PROTEIN KINASE NEK"/>
    <property type="match status" value="1"/>
</dbReference>
<comment type="caution">
    <text evidence="12">The sequence shown here is derived from an EMBL/GenBank/DDBJ whole genome shotgun (WGS) entry which is preliminary data.</text>
</comment>
<dbReference type="PANTHER" id="PTHR43671:SF98">
    <property type="entry name" value="SERINE_THREONINE-PROTEIN KINASE NEK11"/>
    <property type="match status" value="1"/>
</dbReference>
<evidence type="ECO:0000313" key="13">
    <source>
        <dbReference type="Proteomes" id="UP000766486"/>
    </source>
</evidence>
<dbReference type="InterPro" id="IPR019734">
    <property type="entry name" value="TPR_rpt"/>
</dbReference>
<evidence type="ECO:0000256" key="2">
    <source>
        <dbReference type="ARBA" id="ARBA00022527"/>
    </source>
</evidence>
<keyword evidence="2" id="KW-0723">Serine/threonine-protein kinase</keyword>
<evidence type="ECO:0000256" key="10">
    <source>
        <dbReference type="SAM" id="MobiDB-lite"/>
    </source>
</evidence>
<dbReference type="PROSITE" id="PS50011">
    <property type="entry name" value="PROTEIN_KINASE_DOM"/>
    <property type="match status" value="1"/>
</dbReference>
<reference evidence="12 13" key="1">
    <citation type="submission" date="2019-06" db="EMBL/GenBank/DDBJ databases">
        <authorList>
            <person name="Broberg M."/>
        </authorList>
    </citation>
    <scope>NUCLEOTIDE SEQUENCE [LARGE SCALE GENOMIC DNA]</scope>
</reference>
<dbReference type="SMART" id="SM00220">
    <property type="entry name" value="S_TKc"/>
    <property type="match status" value="1"/>
</dbReference>
<proteinExistence type="predicted"/>
<dbReference type="CDD" id="cd00180">
    <property type="entry name" value="PKc"/>
    <property type="match status" value="1"/>
</dbReference>
<keyword evidence="6" id="KW-0067">ATP-binding</keyword>
<comment type="catalytic activity">
    <reaction evidence="7">
        <text>L-threonyl-[protein] + ATP = O-phospho-L-threonyl-[protein] + ADP + H(+)</text>
        <dbReference type="Rhea" id="RHEA:46608"/>
        <dbReference type="Rhea" id="RHEA-COMP:11060"/>
        <dbReference type="Rhea" id="RHEA-COMP:11605"/>
        <dbReference type="ChEBI" id="CHEBI:15378"/>
        <dbReference type="ChEBI" id="CHEBI:30013"/>
        <dbReference type="ChEBI" id="CHEBI:30616"/>
        <dbReference type="ChEBI" id="CHEBI:61977"/>
        <dbReference type="ChEBI" id="CHEBI:456216"/>
        <dbReference type="EC" id="2.7.11.1"/>
    </reaction>
</comment>
<comment type="catalytic activity">
    <reaction evidence="8">
        <text>L-seryl-[protein] + ATP = O-phospho-L-seryl-[protein] + ADP + H(+)</text>
        <dbReference type="Rhea" id="RHEA:17989"/>
        <dbReference type="Rhea" id="RHEA-COMP:9863"/>
        <dbReference type="Rhea" id="RHEA-COMP:11604"/>
        <dbReference type="ChEBI" id="CHEBI:15378"/>
        <dbReference type="ChEBI" id="CHEBI:29999"/>
        <dbReference type="ChEBI" id="CHEBI:30616"/>
        <dbReference type="ChEBI" id="CHEBI:83421"/>
        <dbReference type="ChEBI" id="CHEBI:456216"/>
        <dbReference type="EC" id="2.7.11.1"/>
    </reaction>
</comment>
<sequence length="1048" mass="116693">MAIPGVALGDLPELVRDTQLTVRFKSEGSQHYTIHVPSGRRSPKPETWVSKERLGRGGQGAVVLQEKLVDGQGQLQLRAVKTITMPAAGSQTDRALYKRELEAMAKFSQTKYSDQFVKFHGWFTSPGLIHIAMEYCELGDLDRYLANHSNTRLPESEAQDITYQILEALTSMHQETFCHGDLKLANILIITAAPSWWVKLADFGLSKRNGVGANNTTTAKGTPNYMPPELLGYKGNPREADPYPVDMWCLGQVGFRLATGRAMFASQADLSRYFYGQTTFRSHVPEEYELDEIFISYLESLLAQEPSTRPSSKSSSQHPWVLSLRREHPDIQDAQDEALNHDWFSNVLFSDVSSDDMSLNWCTQQTTISLQGAHVLRPLSANATTATSAKDQASAAWPTDTTSLTITNSQTETITTSHPLESTTTHATVMSLTQDEASAVWPTSTTSLAVPQIQAQVTTTDPGRTSAPPTPVSSQPSTISSWQPLEVVLSSEAEKHIAIGDERLGSNKYDEAVGAYTKAIELEPLSASHLEKRTRAYWCLSNWNGVLFDCYKVLELDPENQYALNHLFTMNIYATGHPEYALSLLNRISPPPAGREIQDARKMKANVDDARELLNKGGDVEPVFDKLNKAKSMLWNNVHTPYEWRSLRAMAHLAMSTQDGLRQAKKITEHLVIKRPTNIAFLILHARVHYLSGDFHLGTRLLREARETGAAKEADLDEVNKWLAIGEKLGNLISQAKRLYQGRNAPQAAKLYTEALQVDLKNWAINAMLLHNRARCYVAMNNYRDALGDCEMALLADPDLVGAQATKANITAFLDGPPDSRRRNAVAGSELDQHRQSKSKLLGGETGIGEEGLFQNFRTLQLNEATYSSPTYTYIDAMQSTVPAAPPTSHGVVSSGDNFINLRVEYEGRDCITNLFLTYLNASALENHLRALLHISDTQQLKVERYSDSASTYIPLDPNDEDAYKAFHRAATVKNWFNIRVSNYIRYMQCDRCFSQISGGRHKHCYICNEGYFDICFLCIQAGEGCLAGHHMTERILRDGQLIVVSSG</sequence>
<evidence type="ECO:0000256" key="8">
    <source>
        <dbReference type="ARBA" id="ARBA00048679"/>
    </source>
</evidence>
<dbReference type="EMBL" id="CABFNS010000851">
    <property type="protein sequence ID" value="VUC32373.1"/>
    <property type="molecule type" value="Genomic_DNA"/>
</dbReference>
<evidence type="ECO:0000259" key="11">
    <source>
        <dbReference type="PROSITE" id="PS50011"/>
    </source>
</evidence>
<dbReference type="Pfam" id="PF00069">
    <property type="entry name" value="Pkinase"/>
    <property type="match status" value="1"/>
</dbReference>
<keyword evidence="4" id="KW-0547">Nucleotide-binding</keyword>
<dbReference type="EC" id="2.7.11.1" evidence="1"/>
<protein>
    <recommendedName>
        <fullName evidence="1">non-specific serine/threonine protein kinase</fullName>
        <ecNumber evidence="1">2.7.11.1</ecNumber>
    </recommendedName>
</protein>
<feature type="region of interest" description="Disordered" evidence="10">
    <location>
        <begin position="819"/>
        <end position="838"/>
    </location>
</feature>
<gene>
    <name evidence="12" type="ORF">CLO192961_LOCUS328616</name>
</gene>
<feature type="repeat" description="TPR" evidence="9">
    <location>
        <begin position="493"/>
        <end position="526"/>
    </location>
</feature>
<dbReference type="Gene3D" id="1.10.510.10">
    <property type="entry name" value="Transferase(Phosphotransferase) domain 1"/>
    <property type="match status" value="1"/>
</dbReference>
<dbReference type="PROSITE" id="PS00108">
    <property type="entry name" value="PROTEIN_KINASE_ST"/>
    <property type="match status" value="1"/>
</dbReference>
<evidence type="ECO:0000256" key="4">
    <source>
        <dbReference type="ARBA" id="ARBA00022741"/>
    </source>
</evidence>
<dbReference type="SUPFAM" id="SSF56112">
    <property type="entry name" value="Protein kinase-like (PK-like)"/>
    <property type="match status" value="1"/>
</dbReference>
<feature type="domain" description="Protein kinase" evidence="11">
    <location>
        <begin position="48"/>
        <end position="321"/>
    </location>
</feature>
<accession>A0ABY6UQV2</accession>